<feature type="region of interest" description="Disordered" evidence="1">
    <location>
        <begin position="635"/>
        <end position="655"/>
    </location>
</feature>
<sequence>MIHQHRKCVDMRHTCLLLMLGIVAPSMSLAAAPPPLDYLVPPPLPAATAAISPPATRLHPAPRPANSLPSESRTVPHYAFPNGQAFAKNVNEPGLISRMARWFGFANENYAQDSQGAATNNQHYYYPKPQQQGSGSKEPCNLCNKYPWVPMMHNSVQYPWDPSKQQQLAGQGHLYKQPPVPQLQHAASNLKQRAVQFLFPPAAAPPPPSHAGHHIPQQIPNKGGPEPQSHHQVQYSSGPFIPIPIPSLSNSAQPPIYNARPFNQPTAGQSTQFTPQTYHPQHPSNSPSSLPATQQQLPSTEAAHFTDAIASAHSEIHLDTVIPTQIPPSTQNNEASFEIIKSHQVADYISSVEYPAAFVQTQAFDVQSTSSSLAGNHQTDHKPVVNTGRYQHSTLSPYLNQHIPASQILTEPGSFVLDNQYQQSTLPAQVYDQNTTIYESQDHGYDIDNFVAASVKNNSIHAEGNSYDSWTLESNDFVYATTTPEVYTQTETEATTTLRPDFYSTTTESVQSNDVEFVASVQTSKQMSSTKLWPQKPRDRETPKRMLDSPIQHLNGGLGAPRPFTRDPADLGLRAVANNHKFYEETGHRQNSLSPTSPTPTSTYSSIDASGHYAGMSPPAVVTQANRQPFIPFTTKVQPRPFEPTKNASDKPPATPSFSDWIQAQNSDLHTPAETMLVNVKLNPITTSTTTTTTVKPRPTKYLTKILASNIRELLQREHTPSTKLKQSPNSLSFDLQALQKNIDDWTEQEYTSLSHRPSTPTILGRSKHIPKEYLPSTTTTIAATKSPVKPQRQSKTTKGFLDTSELSASVNSLEPLYERKHFQFTAISDNHLQETYDSREVSKYQTTTTAPTTTPMVTTTSTTSTSTTTTTLRPFYQQGVEEIEPEELWRKAKVSISPKTKEKVYVVTPQPIFFPQRQISSTSTTTTERPFSGFGSGFKSPRFLVRPTPGNVTASNLLKILGTESNNNNSNSNKGKYRFDLSQEVFSNSFFLPDHVGLRGLSAYVPSEPVEIIDGNSKVLKTIKSPKHLESSSSTSHNIMDLTKERQTAPKKKTMEPSPR</sequence>
<dbReference type="AlphaFoldDB" id="A0A9J7CSG8"/>
<feature type="signal peptide" evidence="2">
    <location>
        <begin position="1"/>
        <end position="30"/>
    </location>
</feature>
<accession>A0A9J7CSG8</accession>
<keyword evidence="2" id="KW-0732">Signal</keyword>
<feature type="compositionally biased region" description="Low complexity" evidence="1">
    <location>
        <begin position="847"/>
        <end position="869"/>
    </location>
</feature>
<evidence type="ECO:0000256" key="1">
    <source>
        <dbReference type="SAM" id="MobiDB-lite"/>
    </source>
</evidence>
<keyword evidence="3" id="KW-1185">Reference proteome</keyword>
<feature type="region of interest" description="Disordered" evidence="1">
    <location>
        <begin position="54"/>
        <end position="74"/>
    </location>
</feature>
<feature type="region of interest" description="Disordered" evidence="1">
    <location>
        <begin position="200"/>
        <end position="301"/>
    </location>
</feature>
<dbReference type="KEGG" id="mde:101899128"/>
<evidence type="ECO:0000313" key="4">
    <source>
        <dbReference type="RefSeq" id="XP_005183078.3"/>
    </source>
</evidence>
<feature type="compositionally biased region" description="Polar residues" evidence="1">
    <location>
        <begin position="261"/>
        <end position="299"/>
    </location>
</feature>
<reference evidence="4" key="1">
    <citation type="submission" date="2025-08" db="UniProtKB">
        <authorList>
            <consortium name="RefSeq"/>
        </authorList>
    </citation>
    <scope>IDENTIFICATION</scope>
    <source>
        <strain evidence="4">Aabys</strain>
        <tissue evidence="4">Whole body</tissue>
    </source>
</reference>
<dbReference type="GeneID" id="101899128"/>
<feature type="chain" id="PRO_5046060452" evidence="2">
    <location>
        <begin position="31"/>
        <end position="1061"/>
    </location>
</feature>
<dbReference type="OrthoDB" id="6630523at2759"/>
<dbReference type="RefSeq" id="XP_005183078.3">
    <property type="nucleotide sequence ID" value="XM_005183021.4"/>
</dbReference>
<gene>
    <name evidence="4" type="primary">LOC101899128</name>
</gene>
<evidence type="ECO:0000256" key="2">
    <source>
        <dbReference type="SAM" id="SignalP"/>
    </source>
</evidence>
<name>A0A9J7CSG8_MUSDO</name>
<feature type="region of interest" description="Disordered" evidence="1">
    <location>
        <begin position="840"/>
        <end position="869"/>
    </location>
</feature>
<dbReference type="Proteomes" id="UP001652621">
    <property type="component" value="Unplaced"/>
</dbReference>
<evidence type="ECO:0000313" key="3">
    <source>
        <dbReference type="Proteomes" id="UP001652621"/>
    </source>
</evidence>
<proteinExistence type="predicted"/>
<protein>
    <submittedName>
        <fullName evidence="4">Mucin-2 isoform X1</fullName>
    </submittedName>
</protein>
<dbReference type="VEuPathDB" id="VectorBase:MDOMA2_012440"/>
<feature type="region of interest" description="Disordered" evidence="1">
    <location>
        <begin position="1027"/>
        <end position="1061"/>
    </location>
</feature>
<organism evidence="3 4">
    <name type="scientific">Musca domestica</name>
    <name type="common">House fly</name>
    <dbReference type="NCBI Taxonomy" id="7370"/>
    <lineage>
        <taxon>Eukaryota</taxon>
        <taxon>Metazoa</taxon>
        <taxon>Ecdysozoa</taxon>
        <taxon>Arthropoda</taxon>
        <taxon>Hexapoda</taxon>
        <taxon>Insecta</taxon>
        <taxon>Pterygota</taxon>
        <taxon>Neoptera</taxon>
        <taxon>Endopterygota</taxon>
        <taxon>Diptera</taxon>
        <taxon>Brachycera</taxon>
        <taxon>Muscomorpha</taxon>
        <taxon>Muscoidea</taxon>
        <taxon>Muscidae</taxon>
        <taxon>Musca</taxon>
    </lineage>
</organism>
<feature type="compositionally biased region" description="Basic and acidic residues" evidence="1">
    <location>
        <begin position="1043"/>
        <end position="1061"/>
    </location>
</feature>
<feature type="compositionally biased region" description="Low complexity" evidence="1">
    <location>
        <begin position="236"/>
        <end position="251"/>
    </location>
</feature>